<evidence type="ECO:0000313" key="2">
    <source>
        <dbReference type="Proteomes" id="UP000646244"/>
    </source>
</evidence>
<organism evidence="1 2">
    <name type="scientific">Streptomyces cinnamoneus</name>
    <name type="common">Streptoverticillium cinnamoneum</name>
    <dbReference type="NCBI Taxonomy" id="53446"/>
    <lineage>
        <taxon>Bacteria</taxon>
        <taxon>Bacillati</taxon>
        <taxon>Actinomycetota</taxon>
        <taxon>Actinomycetes</taxon>
        <taxon>Kitasatosporales</taxon>
        <taxon>Streptomycetaceae</taxon>
        <taxon>Streptomyces</taxon>
        <taxon>Streptomyces cinnamoneus group</taxon>
    </lineage>
</organism>
<gene>
    <name evidence="1" type="ORF">GCM10010507_40960</name>
</gene>
<dbReference type="EMBL" id="BMVB01000014">
    <property type="protein sequence ID" value="GHC59849.1"/>
    <property type="molecule type" value="Genomic_DNA"/>
</dbReference>
<accession>A0A918TTW4</accession>
<reference evidence="1" key="2">
    <citation type="submission" date="2020-09" db="EMBL/GenBank/DDBJ databases">
        <authorList>
            <person name="Sun Q."/>
            <person name="Ohkuma M."/>
        </authorList>
    </citation>
    <scope>NUCLEOTIDE SEQUENCE</scope>
    <source>
        <strain evidence="1">JCM 4633</strain>
    </source>
</reference>
<evidence type="ECO:0000313" key="1">
    <source>
        <dbReference type="EMBL" id="GHC59849.1"/>
    </source>
</evidence>
<dbReference type="Proteomes" id="UP000646244">
    <property type="component" value="Unassembled WGS sequence"/>
</dbReference>
<comment type="caution">
    <text evidence="1">The sequence shown here is derived from an EMBL/GenBank/DDBJ whole genome shotgun (WGS) entry which is preliminary data.</text>
</comment>
<protein>
    <submittedName>
        <fullName evidence="1">Uncharacterized protein</fullName>
    </submittedName>
</protein>
<name>A0A918TTW4_STRCJ</name>
<dbReference type="AlphaFoldDB" id="A0A918TTW4"/>
<proteinExistence type="predicted"/>
<reference evidence="1" key="1">
    <citation type="journal article" date="2014" name="Int. J. Syst. Evol. Microbiol.">
        <title>Complete genome sequence of Corynebacterium casei LMG S-19264T (=DSM 44701T), isolated from a smear-ripened cheese.</title>
        <authorList>
            <consortium name="US DOE Joint Genome Institute (JGI-PGF)"/>
            <person name="Walter F."/>
            <person name="Albersmeier A."/>
            <person name="Kalinowski J."/>
            <person name="Ruckert C."/>
        </authorList>
    </citation>
    <scope>NUCLEOTIDE SEQUENCE</scope>
    <source>
        <strain evidence="1">JCM 4633</strain>
    </source>
</reference>
<sequence length="296" mass="33460">MRKVALRPHALLPRQYDHQKVLATAVDAWSRALWLICPDAELVPSSHGRPRPRPPIRPYDALLVISDGGTVQEQTLHDVTLRVTHLDALPNGRFILQGYGAAGEQNAQIYGRDGRRRRSFAMGRAMEFMMGDRRHHVWSAYFDEGVYVDPISAAGLVRWDSGGNHQWRYSAPEGVEYIDTVYAFNVDDGVAWASYYPTFPLLEARTNGHVRLRKTPVVAPAGMAVHGEEIVMLGGNRQRDLLLRCRMTDHEALLIEEARLTFPNGAPLKQYARPVGRGRHLYLRGSSPRQWYVMGI</sequence>